<name>A0A4P6UV98_9BACL</name>
<evidence type="ECO:0000256" key="1">
    <source>
        <dbReference type="SAM" id="MobiDB-lite"/>
    </source>
</evidence>
<accession>A0A4P6UV98</accession>
<dbReference type="Proteomes" id="UP000291151">
    <property type="component" value="Chromosome"/>
</dbReference>
<sequence>MAIVRRKRLPDGSFGEPEKIGGGLTTDEMVAALGIQLAQEKLNNIQKDASINTLGAEVASLKLQILQMKGSESR</sequence>
<dbReference type="EMBL" id="CP036528">
    <property type="protein sequence ID" value="QBK26757.1"/>
    <property type="molecule type" value="Genomic_DNA"/>
</dbReference>
<evidence type="ECO:0000313" key="3">
    <source>
        <dbReference type="Proteomes" id="UP000291151"/>
    </source>
</evidence>
<keyword evidence="3" id="KW-1185">Reference proteome</keyword>
<reference evidence="2 3" key="1">
    <citation type="submission" date="2019-02" db="EMBL/GenBank/DDBJ databases">
        <title>Ureibacillus thermophilus.</title>
        <authorList>
            <person name="Sunny J.S."/>
            <person name="Natarajan A."/>
            <person name="Saleena L.M."/>
        </authorList>
    </citation>
    <scope>NUCLEOTIDE SEQUENCE [LARGE SCALE GENOMIC DNA]</scope>
    <source>
        <strain evidence="2 3">LM102</strain>
    </source>
</reference>
<feature type="region of interest" description="Disordered" evidence="1">
    <location>
        <begin position="1"/>
        <end position="21"/>
    </location>
</feature>
<organism evidence="2 3">
    <name type="scientific">Ureibacillus thermophilus</name>
    <dbReference type="NCBI Taxonomy" id="367743"/>
    <lineage>
        <taxon>Bacteria</taxon>
        <taxon>Bacillati</taxon>
        <taxon>Bacillota</taxon>
        <taxon>Bacilli</taxon>
        <taxon>Bacillales</taxon>
        <taxon>Caryophanaceae</taxon>
        <taxon>Ureibacillus</taxon>
    </lineage>
</organism>
<dbReference type="KEGG" id="uth:DKZ56_13400"/>
<gene>
    <name evidence="2" type="ORF">DKZ56_13400</name>
</gene>
<dbReference type="AlphaFoldDB" id="A0A4P6UV98"/>
<dbReference type="RefSeq" id="WP_208650442.1">
    <property type="nucleotide sequence ID" value="NZ_CP036528.1"/>
</dbReference>
<evidence type="ECO:0000313" key="2">
    <source>
        <dbReference type="EMBL" id="QBK26757.1"/>
    </source>
</evidence>
<protein>
    <submittedName>
        <fullName evidence="2">Uncharacterized protein</fullName>
    </submittedName>
</protein>
<proteinExistence type="predicted"/>